<dbReference type="SUPFAM" id="SSF52058">
    <property type="entry name" value="L domain-like"/>
    <property type="match status" value="1"/>
</dbReference>
<evidence type="ECO:0000313" key="9">
    <source>
        <dbReference type="EMBL" id="WYC66457.1"/>
    </source>
</evidence>
<evidence type="ECO:0000259" key="8">
    <source>
        <dbReference type="PROSITE" id="PS50847"/>
    </source>
</evidence>
<dbReference type="Gene3D" id="3.80.10.10">
    <property type="entry name" value="Ribonuclease Inhibitor"/>
    <property type="match status" value="1"/>
</dbReference>
<evidence type="ECO:0000256" key="5">
    <source>
        <dbReference type="ARBA" id="ARBA00023088"/>
    </source>
</evidence>
<dbReference type="Pfam" id="PF00746">
    <property type="entry name" value="Gram_pos_anchor"/>
    <property type="match status" value="1"/>
</dbReference>
<feature type="region of interest" description="Disordered" evidence="6">
    <location>
        <begin position="47"/>
        <end position="77"/>
    </location>
</feature>
<evidence type="ECO:0000256" key="3">
    <source>
        <dbReference type="ARBA" id="ARBA00022729"/>
    </source>
</evidence>
<dbReference type="PANTHER" id="PTHR24373">
    <property type="entry name" value="SLIT RELATED LEUCINE-RICH REPEAT NEURONAL PROTEIN"/>
    <property type="match status" value="1"/>
</dbReference>
<keyword evidence="5" id="KW-0572">Peptidoglycan-anchor</keyword>
<feature type="compositionally biased region" description="Basic and acidic residues" evidence="6">
    <location>
        <begin position="673"/>
        <end position="685"/>
    </location>
</feature>
<evidence type="ECO:0000256" key="1">
    <source>
        <dbReference type="ARBA" id="ARBA00022512"/>
    </source>
</evidence>
<keyword evidence="7" id="KW-0472">Membrane</keyword>
<dbReference type="InterPro" id="IPR050328">
    <property type="entry name" value="Dev_Immune_Receptor"/>
</dbReference>
<evidence type="ECO:0000256" key="2">
    <source>
        <dbReference type="ARBA" id="ARBA00022525"/>
    </source>
</evidence>
<dbReference type="Pfam" id="PF07523">
    <property type="entry name" value="Big_3"/>
    <property type="match status" value="2"/>
</dbReference>
<keyword evidence="4" id="KW-0677">Repeat</keyword>
<dbReference type="NCBIfam" id="TIGR02167">
    <property type="entry name" value="Liste_lipo_26"/>
    <property type="match status" value="7"/>
</dbReference>
<dbReference type="Pfam" id="PF03382">
    <property type="entry name" value="DUF285"/>
    <property type="match status" value="2"/>
</dbReference>
<reference evidence="9 10" key="1">
    <citation type="submission" date="2023-12" db="EMBL/GenBank/DDBJ databases">
        <title>Redefining Piscine Lactococcosis.</title>
        <authorList>
            <person name="Heckman T.I."/>
            <person name="Yazdi Z."/>
            <person name="Older C.E."/>
            <person name="Griffin M.J."/>
            <person name="Waldbieser G.C."/>
            <person name="Chow A.M."/>
            <person name="Medina Silva I."/>
            <person name="Anenson K.M."/>
            <person name="Garcia J.C."/>
            <person name="LaFrentz B.R."/>
            <person name="Slavic D."/>
            <person name="Toohey-Kurth K.L."/>
            <person name="Yant P."/>
            <person name="Fritz H.M."/>
            <person name="Henderson E."/>
            <person name="McDowall R."/>
            <person name="Cai H."/>
            <person name="Adikson M."/>
            <person name="Soto E."/>
        </authorList>
    </citation>
    <scope>NUCLEOTIDE SEQUENCE [LARGE SCALE GENOMIC DNA]</scope>
    <source>
        <strain evidence="9 10">R21-91A</strain>
    </source>
</reference>
<keyword evidence="10" id="KW-1185">Reference proteome</keyword>
<keyword evidence="7" id="KW-0812">Transmembrane</keyword>
<evidence type="ECO:0000256" key="4">
    <source>
        <dbReference type="ARBA" id="ARBA00022737"/>
    </source>
</evidence>
<organism evidence="9 10">
    <name type="scientific">Lactococcus petauri</name>
    <dbReference type="NCBI Taxonomy" id="1940789"/>
    <lineage>
        <taxon>Bacteria</taxon>
        <taxon>Bacillati</taxon>
        <taxon>Bacillota</taxon>
        <taxon>Bacilli</taxon>
        <taxon>Lactobacillales</taxon>
        <taxon>Streptococcaceae</taxon>
        <taxon>Lactococcus</taxon>
    </lineage>
</organism>
<dbReference type="EMBL" id="CP141698">
    <property type="protein sequence ID" value="WYC66457.1"/>
    <property type="molecule type" value="Genomic_DNA"/>
</dbReference>
<dbReference type="Pfam" id="PF06458">
    <property type="entry name" value="MucBP"/>
    <property type="match status" value="1"/>
</dbReference>
<evidence type="ECO:0000313" key="10">
    <source>
        <dbReference type="Proteomes" id="UP001456368"/>
    </source>
</evidence>
<dbReference type="InterPro" id="IPR019931">
    <property type="entry name" value="LPXTG_anchor"/>
</dbReference>
<feature type="transmembrane region" description="Helical" evidence="7">
    <location>
        <begin position="713"/>
        <end position="734"/>
    </location>
</feature>
<keyword evidence="7" id="KW-1133">Transmembrane helix</keyword>
<dbReference type="RefSeq" id="WP_019293413.1">
    <property type="nucleotide sequence ID" value="NZ_CP141697.1"/>
</dbReference>
<dbReference type="InterPro" id="IPR009459">
    <property type="entry name" value="MucBP_dom"/>
</dbReference>
<keyword evidence="1" id="KW-0134">Cell wall</keyword>
<dbReference type="InterPro" id="IPR005046">
    <property type="entry name" value="DUF285"/>
</dbReference>
<dbReference type="InterPro" id="IPR013783">
    <property type="entry name" value="Ig-like_fold"/>
</dbReference>
<gene>
    <name evidence="9" type="ORF">VNN45_06115</name>
</gene>
<dbReference type="InterPro" id="IPR011889">
    <property type="entry name" value="Liste_lipo_26"/>
</dbReference>
<feature type="compositionally biased region" description="Basic and acidic residues" evidence="6">
    <location>
        <begin position="62"/>
        <end position="77"/>
    </location>
</feature>
<feature type="region of interest" description="Disordered" evidence="6">
    <location>
        <begin position="662"/>
        <end position="705"/>
    </location>
</feature>
<sequence length="739" mass="81510">MDKKEKTIRYRIITGTQLLLVSLLTTSTILPSITATVSASTKEINVSQSIDTSQEELENSTEEYKNRETLSTEENDARDTTTLITSESVKTQDNNTNDIEKITRESDDIASGALGTSEWRIDSEGTLHIGGGVLESAGDFPEWGEFADQIEKIIFDEKVTGGASLKKLFSGLYTVVSIEGLSNFDTSNVTDMSEMFSAMESLTSLNTSSLNTSNVTDMSHMFDGSYSLEKLDLSNFDTSNVTDMSGMFMGMGSLQELFISNFKTSKVTSMKAMFMGGDELAHLDVSNFDTSNVTDMSNMFEGVYVLADIEVSNFNTSNVNDMHSMFAQMESLRTLDLSNFNTSNVEDMSSMFAGQYSLNKLILGPSFKFVGGIEPEIEKITSQGYTGKWINVSSGTVNKPLGKNIWDSDELMLNYNGTTDADTYVWQRETIPAENVIVKYNDENNNSIADEVILTGNIGEEYTSSKKDIEGYNFKKIKDDNATGIFSDQPQEVVYIYEVEKNHLSVVVHDSELTIGDVWSAEDNFDYALDKDGKPVEFKDITVTGEVDTSKAGTYDIIYSYDGMKFIATVTVLEGEAEQDLAHITIHDSELKLGDEWSPEDNFDEATSFDGKDENFSDIIVEGNVDTTKPGTYEVTYSIPEEHWGRGLVEGHHTATAKIVVTEENNDGGGDSNPKEEEAATDKDNSSSAKDTSRESNTQSTKKLPKTGEHTSALIFMLGIALLVLGSIFSVLHIKKNKK</sequence>
<dbReference type="InterPro" id="IPR032675">
    <property type="entry name" value="LRR_dom_sf"/>
</dbReference>
<evidence type="ECO:0000256" key="6">
    <source>
        <dbReference type="SAM" id="MobiDB-lite"/>
    </source>
</evidence>
<dbReference type="Gene3D" id="2.60.40.10">
    <property type="entry name" value="Immunoglobulins"/>
    <property type="match status" value="2"/>
</dbReference>
<dbReference type="NCBIfam" id="TIGR01167">
    <property type="entry name" value="LPXTG_anchor"/>
    <property type="match status" value="1"/>
</dbReference>
<keyword evidence="3" id="KW-0732">Signal</keyword>
<accession>A0ABZ2SCV3</accession>
<feature type="domain" description="Gram-positive cocci surface proteins LPxTG" evidence="8">
    <location>
        <begin position="704"/>
        <end position="739"/>
    </location>
</feature>
<dbReference type="InterPro" id="IPR022038">
    <property type="entry name" value="Ig-like_bact"/>
</dbReference>
<feature type="compositionally biased region" description="Polar residues" evidence="6">
    <location>
        <begin position="686"/>
        <end position="702"/>
    </location>
</feature>
<proteinExistence type="predicted"/>
<protein>
    <submittedName>
        <fullName evidence="9">BspA family leucine-rich repeat surface protein</fullName>
    </submittedName>
</protein>
<evidence type="ECO:0000256" key="7">
    <source>
        <dbReference type="SAM" id="Phobius"/>
    </source>
</evidence>
<dbReference type="PROSITE" id="PS50847">
    <property type="entry name" value="GRAM_POS_ANCHORING"/>
    <property type="match status" value="1"/>
</dbReference>
<dbReference type="PANTHER" id="PTHR24373:SF275">
    <property type="entry name" value="TIR DOMAIN-CONTAINING PROTEIN"/>
    <property type="match status" value="1"/>
</dbReference>
<dbReference type="Proteomes" id="UP001456368">
    <property type="component" value="Chromosome"/>
</dbReference>
<keyword evidence="2" id="KW-0964">Secreted</keyword>
<name>A0ABZ2SCV3_9LACT</name>
<dbReference type="Gene3D" id="3.10.20.320">
    <property type="entry name" value="Putative peptidoglycan bound protein (lpxtg motif)"/>
    <property type="match status" value="1"/>
</dbReference>